<dbReference type="PROSITE" id="PS50846">
    <property type="entry name" value="HMA_2"/>
    <property type="match status" value="1"/>
</dbReference>
<dbReference type="AlphaFoldDB" id="A0A653AGC1"/>
<gene>
    <name evidence="3" type="primary">copZ</name>
    <name evidence="3" type="ORF">TRIP_D420047</name>
</gene>
<keyword evidence="1" id="KW-0479">Metal-binding</keyword>
<sequence>MEKTLKIKGMSCSHCAMRVEKALNKIDGVEAKVDLENHIAKVKLSKPVADNEYYKALDDSGYEITEIQ</sequence>
<organism evidence="3">
    <name type="scientific">uncultured Paludibacter sp</name>
    <dbReference type="NCBI Taxonomy" id="497635"/>
    <lineage>
        <taxon>Bacteria</taxon>
        <taxon>Pseudomonadati</taxon>
        <taxon>Bacteroidota</taxon>
        <taxon>Bacteroidia</taxon>
        <taxon>Bacteroidales</taxon>
        <taxon>Paludibacteraceae</taxon>
        <taxon>Paludibacter</taxon>
        <taxon>environmental samples</taxon>
    </lineage>
</organism>
<dbReference type="EMBL" id="UPXZ01000037">
    <property type="protein sequence ID" value="VBB47102.1"/>
    <property type="molecule type" value="Genomic_DNA"/>
</dbReference>
<dbReference type="GO" id="GO:0046872">
    <property type="term" value="F:metal ion binding"/>
    <property type="evidence" value="ECO:0007669"/>
    <property type="project" value="UniProtKB-KW"/>
</dbReference>
<evidence type="ECO:0000313" key="3">
    <source>
        <dbReference type="EMBL" id="VBB47102.1"/>
    </source>
</evidence>
<proteinExistence type="predicted"/>
<evidence type="ECO:0000256" key="1">
    <source>
        <dbReference type="ARBA" id="ARBA00022723"/>
    </source>
</evidence>
<reference evidence="3" key="1">
    <citation type="submission" date="2018-07" db="EMBL/GenBank/DDBJ databases">
        <authorList>
            <consortium name="Genoscope - CEA"/>
            <person name="William W."/>
        </authorList>
    </citation>
    <scope>NUCLEOTIDE SEQUENCE</scope>
    <source>
        <strain evidence="3">IK1</strain>
    </source>
</reference>
<accession>A0A653AGC1</accession>
<dbReference type="PROSITE" id="PS01047">
    <property type="entry name" value="HMA_1"/>
    <property type="match status" value="1"/>
</dbReference>
<dbReference type="Gene3D" id="3.30.70.100">
    <property type="match status" value="1"/>
</dbReference>
<dbReference type="Pfam" id="PF00403">
    <property type="entry name" value="HMA"/>
    <property type="match status" value="1"/>
</dbReference>
<dbReference type="SUPFAM" id="SSF55008">
    <property type="entry name" value="HMA, heavy metal-associated domain"/>
    <property type="match status" value="1"/>
</dbReference>
<evidence type="ECO:0000259" key="2">
    <source>
        <dbReference type="PROSITE" id="PS50846"/>
    </source>
</evidence>
<name>A0A653AGC1_9BACT</name>
<dbReference type="InterPro" id="IPR006121">
    <property type="entry name" value="HMA_dom"/>
</dbReference>
<dbReference type="InterPro" id="IPR017969">
    <property type="entry name" value="Heavy-metal-associated_CS"/>
</dbReference>
<feature type="domain" description="HMA" evidence="2">
    <location>
        <begin position="1"/>
        <end position="65"/>
    </location>
</feature>
<dbReference type="InterPro" id="IPR036163">
    <property type="entry name" value="HMA_dom_sf"/>
</dbReference>
<protein>
    <submittedName>
        <fullName evidence="3">Copper chaperone CopZ</fullName>
    </submittedName>
</protein>
<dbReference type="CDD" id="cd00371">
    <property type="entry name" value="HMA"/>
    <property type="match status" value="1"/>
</dbReference>